<dbReference type="Pfam" id="PF22725">
    <property type="entry name" value="GFO_IDH_MocA_C3"/>
    <property type="match status" value="1"/>
</dbReference>
<dbReference type="InterPro" id="IPR000683">
    <property type="entry name" value="Gfo/Idh/MocA-like_OxRdtase_N"/>
</dbReference>
<feature type="domain" description="Gfo/Idh/MocA-like oxidoreductase N-terminal" evidence="1">
    <location>
        <begin position="7"/>
        <end position="121"/>
    </location>
</feature>
<dbReference type="Proteomes" id="UP000199440">
    <property type="component" value="Unassembled WGS sequence"/>
</dbReference>
<evidence type="ECO:0000313" key="3">
    <source>
        <dbReference type="EMBL" id="SDM41447.1"/>
    </source>
</evidence>
<evidence type="ECO:0000313" key="4">
    <source>
        <dbReference type="Proteomes" id="UP000199440"/>
    </source>
</evidence>
<dbReference type="RefSeq" id="WP_143017630.1">
    <property type="nucleotide sequence ID" value="NZ_FNGV01000008.1"/>
</dbReference>
<dbReference type="SUPFAM" id="SSF55347">
    <property type="entry name" value="Glyceraldehyde-3-phosphate dehydrogenase-like, C-terminal domain"/>
    <property type="match status" value="1"/>
</dbReference>
<dbReference type="OrthoDB" id="9795543at2"/>
<evidence type="ECO:0000259" key="2">
    <source>
        <dbReference type="Pfam" id="PF22725"/>
    </source>
</evidence>
<organism evidence="3 4">
    <name type="scientific">Kriegella aquimaris</name>
    <dbReference type="NCBI Taxonomy" id="192904"/>
    <lineage>
        <taxon>Bacteria</taxon>
        <taxon>Pseudomonadati</taxon>
        <taxon>Bacteroidota</taxon>
        <taxon>Flavobacteriia</taxon>
        <taxon>Flavobacteriales</taxon>
        <taxon>Flavobacteriaceae</taxon>
        <taxon>Kriegella</taxon>
    </lineage>
</organism>
<dbReference type="GO" id="GO:0000166">
    <property type="term" value="F:nucleotide binding"/>
    <property type="evidence" value="ECO:0007669"/>
    <property type="project" value="InterPro"/>
</dbReference>
<dbReference type="Pfam" id="PF01408">
    <property type="entry name" value="GFO_IDH_MocA"/>
    <property type="match status" value="1"/>
</dbReference>
<name>A0A1G9T1H2_9FLAO</name>
<dbReference type="AlphaFoldDB" id="A0A1G9T1H2"/>
<feature type="domain" description="GFO/IDH/MocA-like oxidoreductase" evidence="2">
    <location>
        <begin position="131"/>
        <end position="260"/>
    </location>
</feature>
<dbReference type="Gene3D" id="3.30.360.10">
    <property type="entry name" value="Dihydrodipicolinate Reductase, domain 2"/>
    <property type="match status" value="1"/>
</dbReference>
<keyword evidence="4" id="KW-1185">Reference proteome</keyword>
<dbReference type="InterPro" id="IPR051317">
    <property type="entry name" value="Gfo/Idh/MocA_oxidoreduct"/>
</dbReference>
<gene>
    <name evidence="3" type="ORF">SAMN04488514_108182</name>
</gene>
<reference evidence="3 4" key="1">
    <citation type="submission" date="2016-10" db="EMBL/GenBank/DDBJ databases">
        <authorList>
            <person name="de Groot N.N."/>
        </authorList>
    </citation>
    <scope>NUCLEOTIDE SEQUENCE [LARGE SCALE GENOMIC DNA]</scope>
    <source>
        <strain evidence="3 4">DSM 19886</strain>
    </source>
</reference>
<accession>A0A1G9T1H2</accession>
<dbReference type="PANTHER" id="PTHR43708:SF8">
    <property type="entry name" value="OXIDOREDUCTASE"/>
    <property type="match status" value="1"/>
</dbReference>
<dbReference type="InterPro" id="IPR055170">
    <property type="entry name" value="GFO_IDH_MocA-like_dom"/>
</dbReference>
<protein>
    <submittedName>
        <fullName evidence="3">Predicted dehydrogenase</fullName>
    </submittedName>
</protein>
<dbReference type="EMBL" id="FNGV01000008">
    <property type="protein sequence ID" value="SDM41447.1"/>
    <property type="molecule type" value="Genomic_DNA"/>
</dbReference>
<dbReference type="Gene3D" id="3.40.50.720">
    <property type="entry name" value="NAD(P)-binding Rossmann-like Domain"/>
    <property type="match status" value="1"/>
</dbReference>
<dbReference type="PANTHER" id="PTHR43708">
    <property type="entry name" value="CONSERVED EXPRESSED OXIDOREDUCTASE (EUROFUNG)"/>
    <property type="match status" value="1"/>
</dbReference>
<sequence>MVKLKGVCIGAGYFSQFHFEAWQRLENVDIVGVCDSTTEHTQTVIEKYGFKNAYSDVEKMFLNERPDFVDIITPPETHLELCQLAIKHNIHIICQKPLAPTLAESTEIAKLVETSAVRMMVHENFRFQPWHRELKKLLDRNTIGQKLHTINLRMRMGDGWQTDAYMNRQPYFREMERLLIYETGVHFIDVFQYLMGDIITVYAKLRTLNANIKGEDFAWVHFDFASQALGFLDANRYNENTTEDPRLTFGAVLIEGNEGSLRLYDDGKITVHPLGEPERLHKYTFQNQNFSGDCVFNTQSHFIKNLISGNPFETEVSSYLQNLKVLEKIYESNEKGIPLSVE</sequence>
<proteinExistence type="predicted"/>
<dbReference type="SUPFAM" id="SSF51735">
    <property type="entry name" value="NAD(P)-binding Rossmann-fold domains"/>
    <property type="match status" value="1"/>
</dbReference>
<dbReference type="STRING" id="192904.SAMN04488514_108182"/>
<dbReference type="InterPro" id="IPR036291">
    <property type="entry name" value="NAD(P)-bd_dom_sf"/>
</dbReference>
<evidence type="ECO:0000259" key="1">
    <source>
        <dbReference type="Pfam" id="PF01408"/>
    </source>
</evidence>